<accession>A0A1H0VIG3</accession>
<evidence type="ECO:0000313" key="2">
    <source>
        <dbReference type="Proteomes" id="UP000198597"/>
    </source>
</evidence>
<evidence type="ECO:0008006" key="3">
    <source>
        <dbReference type="Google" id="ProtNLM"/>
    </source>
</evidence>
<dbReference type="Proteomes" id="UP000198597">
    <property type="component" value="Unassembled WGS sequence"/>
</dbReference>
<dbReference type="OrthoDB" id="2046657at2"/>
<keyword evidence="2" id="KW-1185">Reference proteome</keyword>
<name>A0A1H0VIG3_9CLOT</name>
<dbReference type="AlphaFoldDB" id="A0A1H0VIG3"/>
<gene>
    <name evidence="1" type="ORF">SAMN04488529_11712</name>
</gene>
<proteinExistence type="predicted"/>
<protein>
    <recommendedName>
        <fullName evidence="3">50S ribosomal protein L7ae</fullName>
    </recommendedName>
</protein>
<organism evidence="1 2">
    <name type="scientific">Clostridium gasigenes</name>
    <dbReference type="NCBI Taxonomy" id="94869"/>
    <lineage>
        <taxon>Bacteria</taxon>
        <taxon>Bacillati</taxon>
        <taxon>Bacillota</taxon>
        <taxon>Clostridia</taxon>
        <taxon>Eubacteriales</taxon>
        <taxon>Clostridiaceae</taxon>
        <taxon>Clostridium</taxon>
    </lineage>
</organism>
<evidence type="ECO:0000313" key="1">
    <source>
        <dbReference type="EMBL" id="SDP78372.1"/>
    </source>
</evidence>
<dbReference type="EMBL" id="FNJM01000017">
    <property type="protein sequence ID" value="SDP78372.1"/>
    <property type="molecule type" value="Genomic_DNA"/>
</dbReference>
<reference evidence="1 2" key="1">
    <citation type="submission" date="2016-10" db="EMBL/GenBank/DDBJ databases">
        <authorList>
            <person name="de Groot N.N."/>
        </authorList>
    </citation>
    <scope>NUCLEOTIDE SEQUENCE [LARGE SCALE GENOMIC DNA]</scope>
    <source>
        <strain evidence="1 2">DSM 12272</strain>
    </source>
</reference>
<sequence length="150" mass="16620">MVSMIISLFIGCGNNSMDSIYDDNSKIANESDRFGLDKSNETIETESYKGDVELSGSGTVWRYKSNEDFDLEMTYNLSVNSGKAKIVLISPDGTVVTLVENTEKAIMEGETSITLPIKKGDNRIKIIGYKKADIDIKLHIDEGTFEIMGF</sequence>